<keyword evidence="1" id="KW-0472">Membrane</keyword>
<protein>
    <submittedName>
        <fullName evidence="4">MIF4G domain-containing protein</fullName>
    </submittedName>
</protein>
<sequence length="132" mass="14811">METTERDKSRDANARAAAGAFLAGLKTKNDEKRTKTAKELFKFVAGELKDEAPEYMQEFISFLDTKSDQSAVHECIYSPDLDEKKAGIFLIGACGFFSDYFHAIAFLVNNRAGGSYRFLRRERLANRVAGLL</sequence>
<keyword evidence="3" id="KW-1185">Reference proteome</keyword>
<dbReference type="EMBL" id="UZAH01028113">
    <property type="protein sequence ID" value="VDO97738.1"/>
    <property type="molecule type" value="Genomic_DNA"/>
</dbReference>
<accession>A0A183FYW2</accession>
<name>A0A183FYW2_HELPZ</name>
<keyword evidence="1" id="KW-1133">Transmembrane helix</keyword>
<evidence type="ECO:0000313" key="4">
    <source>
        <dbReference type="WBParaSite" id="HPBE_0001387901-mRNA-1"/>
    </source>
</evidence>
<evidence type="ECO:0000313" key="2">
    <source>
        <dbReference type="EMBL" id="VDO97738.1"/>
    </source>
</evidence>
<dbReference type="OrthoDB" id="2250022at2759"/>
<accession>A0A3P8DB86</accession>
<reference evidence="2 3" key="1">
    <citation type="submission" date="2018-11" db="EMBL/GenBank/DDBJ databases">
        <authorList>
            <consortium name="Pathogen Informatics"/>
        </authorList>
    </citation>
    <scope>NUCLEOTIDE SEQUENCE [LARGE SCALE GENOMIC DNA]</scope>
</reference>
<dbReference type="WBParaSite" id="HPBE_0001387901-mRNA-1">
    <property type="protein sequence ID" value="HPBE_0001387901-mRNA-1"/>
    <property type="gene ID" value="HPBE_0001387901"/>
</dbReference>
<gene>
    <name evidence="2" type="ORF">HPBE_LOCUS13880</name>
</gene>
<dbReference type="Proteomes" id="UP000050761">
    <property type="component" value="Unassembled WGS sequence"/>
</dbReference>
<evidence type="ECO:0000256" key="1">
    <source>
        <dbReference type="SAM" id="Phobius"/>
    </source>
</evidence>
<organism evidence="3 4">
    <name type="scientific">Heligmosomoides polygyrus</name>
    <name type="common">Parasitic roundworm</name>
    <dbReference type="NCBI Taxonomy" id="6339"/>
    <lineage>
        <taxon>Eukaryota</taxon>
        <taxon>Metazoa</taxon>
        <taxon>Ecdysozoa</taxon>
        <taxon>Nematoda</taxon>
        <taxon>Chromadorea</taxon>
        <taxon>Rhabditida</taxon>
        <taxon>Rhabditina</taxon>
        <taxon>Rhabditomorpha</taxon>
        <taxon>Strongyloidea</taxon>
        <taxon>Heligmosomidae</taxon>
        <taxon>Heligmosomoides</taxon>
    </lineage>
</organism>
<dbReference type="AlphaFoldDB" id="A0A183FYW2"/>
<reference evidence="4" key="2">
    <citation type="submission" date="2019-09" db="UniProtKB">
        <authorList>
            <consortium name="WormBaseParasite"/>
        </authorList>
    </citation>
    <scope>IDENTIFICATION</scope>
</reference>
<keyword evidence="1" id="KW-0812">Transmembrane</keyword>
<feature type="transmembrane region" description="Helical" evidence="1">
    <location>
        <begin position="86"/>
        <end position="108"/>
    </location>
</feature>
<evidence type="ECO:0000313" key="3">
    <source>
        <dbReference type="Proteomes" id="UP000050761"/>
    </source>
</evidence>
<proteinExistence type="predicted"/>